<dbReference type="Proteomes" id="UP000199754">
    <property type="component" value="Chromosome"/>
</dbReference>
<organism evidence="2 3">
    <name type="scientific">Pseudosulfitobacter pseudonitzschiae</name>
    <dbReference type="NCBI Taxonomy" id="1402135"/>
    <lineage>
        <taxon>Bacteria</taxon>
        <taxon>Pseudomonadati</taxon>
        <taxon>Pseudomonadota</taxon>
        <taxon>Alphaproteobacteria</taxon>
        <taxon>Rhodobacterales</taxon>
        <taxon>Roseobacteraceae</taxon>
        <taxon>Pseudosulfitobacter</taxon>
    </lineage>
</organism>
<protein>
    <submittedName>
        <fullName evidence="2">Uncharacterized protein</fullName>
    </submittedName>
</protein>
<feature type="compositionally biased region" description="Polar residues" evidence="1">
    <location>
        <begin position="51"/>
        <end position="61"/>
    </location>
</feature>
<reference evidence="2 3" key="1">
    <citation type="submission" date="2017-07" db="EMBL/GenBank/DDBJ databases">
        <title>Genome Sequence of Sulfitobacter pseudonitzschiae Strain SMR1 Isolated from a culture of the Diatom Skeletonema marinoi.</title>
        <authorList>
            <person name="Topel M."/>
            <person name="Pinder M.I.M."/>
            <person name="Johansson O.N."/>
            <person name="Kourtchenko O."/>
            <person name="Godhe A."/>
            <person name="Clarke A.K."/>
        </authorList>
    </citation>
    <scope>NUCLEOTIDE SEQUENCE [LARGE SCALE GENOMIC DNA]</scope>
    <source>
        <strain evidence="2 3">SMR1</strain>
    </source>
</reference>
<proteinExistence type="predicted"/>
<name>A0A221K124_9RHOB</name>
<accession>A0A221K124</accession>
<feature type="region of interest" description="Disordered" evidence="1">
    <location>
        <begin position="14"/>
        <end position="84"/>
    </location>
</feature>
<dbReference type="EMBL" id="CP022415">
    <property type="protein sequence ID" value="ASM72681.1"/>
    <property type="molecule type" value="Genomic_DNA"/>
</dbReference>
<keyword evidence="3" id="KW-1185">Reference proteome</keyword>
<gene>
    <name evidence="2" type="ORF">SULPSESMR1_01873</name>
</gene>
<dbReference type="KEGG" id="spse:SULPSESMR1_01873"/>
<feature type="compositionally biased region" description="Basic and acidic residues" evidence="1">
    <location>
        <begin position="63"/>
        <end position="74"/>
    </location>
</feature>
<dbReference type="AlphaFoldDB" id="A0A221K124"/>
<evidence type="ECO:0000313" key="3">
    <source>
        <dbReference type="Proteomes" id="UP000199754"/>
    </source>
</evidence>
<sequence>MVDFEAYLSFRQRAANNRNPIDRSDKSGRKMSVALLGPPPSTGAAFDMRSDTISNPTCSSTRIRRDCGDRSKEEVQDETVITNL</sequence>
<evidence type="ECO:0000313" key="2">
    <source>
        <dbReference type="EMBL" id="ASM72681.1"/>
    </source>
</evidence>
<evidence type="ECO:0000256" key="1">
    <source>
        <dbReference type="SAM" id="MobiDB-lite"/>
    </source>
</evidence>